<proteinExistence type="inferred from homology"/>
<feature type="transmembrane region" description="Helical" evidence="11">
    <location>
        <begin position="161"/>
        <end position="178"/>
    </location>
</feature>
<evidence type="ECO:0000256" key="5">
    <source>
        <dbReference type="ARBA" id="ARBA00022692"/>
    </source>
</evidence>
<dbReference type="Pfam" id="PF01066">
    <property type="entry name" value="CDP-OH_P_transf"/>
    <property type="match status" value="1"/>
</dbReference>
<keyword evidence="9" id="KW-0594">Phospholipid biosynthesis</keyword>
<dbReference type="EMBL" id="CAFBAA010000036">
    <property type="protein sequence ID" value="CAB4844769.1"/>
    <property type="molecule type" value="Genomic_DNA"/>
</dbReference>
<gene>
    <name evidence="12" type="ORF">UFOPK2342_01036</name>
    <name evidence="13" type="ORF">UFOPK2423_00529</name>
    <name evidence="14" type="ORF">UFOPK3266_01226</name>
    <name evidence="15" type="ORF">UFOPK4367_00076</name>
</gene>
<dbReference type="EMBL" id="CAEZXN010000008">
    <property type="protein sequence ID" value="CAB4690281.1"/>
    <property type="molecule type" value="Genomic_DNA"/>
</dbReference>
<evidence type="ECO:0000256" key="8">
    <source>
        <dbReference type="ARBA" id="ARBA00023136"/>
    </source>
</evidence>
<evidence type="ECO:0000313" key="14">
    <source>
        <dbReference type="EMBL" id="CAB4844769.1"/>
    </source>
</evidence>
<evidence type="ECO:0000256" key="3">
    <source>
        <dbReference type="ARBA" id="ARBA00022516"/>
    </source>
</evidence>
<feature type="transmembrane region" description="Helical" evidence="11">
    <location>
        <begin position="138"/>
        <end position="155"/>
    </location>
</feature>
<reference evidence="13" key="1">
    <citation type="submission" date="2020-05" db="EMBL/GenBank/DDBJ databases">
        <authorList>
            <person name="Chiriac C."/>
            <person name="Salcher M."/>
            <person name="Ghai R."/>
            <person name="Kavagutti S V."/>
        </authorList>
    </citation>
    <scope>NUCLEOTIDE SEQUENCE</scope>
</reference>
<keyword evidence="10" id="KW-1208">Phospholipid metabolism</keyword>
<dbReference type="GO" id="GO:0008444">
    <property type="term" value="F:CDP-diacylglycerol-glycerol-3-phosphate 3-phosphatidyltransferase activity"/>
    <property type="evidence" value="ECO:0007669"/>
    <property type="project" value="InterPro"/>
</dbReference>
<evidence type="ECO:0000313" key="13">
    <source>
        <dbReference type="EMBL" id="CAB4690281.1"/>
    </source>
</evidence>
<evidence type="ECO:0000313" key="15">
    <source>
        <dbReference type="EMBL" id="CAB5071058.1"/>
    </source>
</evidence>
<keyword evidence="6 11" id="KW-1133">Transmembrane helix</keyword>
<comment type="subcellular location">
    <subcellularLocation>
        <location evidence="1">Membrane</location>
        <topology evidence="1">Multi-pass membrane protein</topology>
    </subcellularLocation>
</comment>
<evidence type="ECO:0000256" key="6">
    <source>
        <dbReference type="ARBA" id="ARBA00022989"/>
    </source>
</evidence>
<dbReference type="InterPro" id="IPR048254">
    <property type="entry name" value="CDP_ALCOHOL_P_TRANSF_CS"/>
</dbReference>
<dbReference type="PIRSF" id="PIRSF000847">
    <property type="entry name" value="Phos_ph_gly_syn"/>
    <property type="match status" value="1"/>
</dbReference>
<comment type="similarity">
    <text evidence="2">Belongs to the CDP-alcohol phosphatidyltransferase class-I family.</text>
</comment>
<keyword evidence="5 11" id="KW-0812">Transmembrane</keyword>
<dbReference type="InterPro" id="IPR050324">
    <property type="entry name" value="CDP-alcohol_PTase-I"/>
</dbReference>
<accession>A0A6J6NTX7</accession>
<dbReference type="Gene3D" id="1.20.120.1760">
    <property type="match status" value="1"/>
</dbReference>
<dbReference type="GO" id="GO:0046474">
    <property type="term" value="P:glycerophospholipid biosynthetic process"/>
    <property type="evidence" value="ECO:0007669"/>
    <property type="project" value="TreeGrafter"/>
</dbReference>
<evidence type="ECO:0000256" key="2">
    <source>
        <dbReference type="ARBA" id="ARBA00010441"/>
    </source>
</evidence>
<dbReference type="EMBL" id="CAEZXB010000019">
    <property type="protein sequence ID" value="CAB4679499.1"/>
    <property type="molecule type" value="Genomic_DNA"/>
</dbReference>
<evidence type="ECO:0000313" key="12">
    <source>
        <dbReference type="EMBL" id="CAB4679499.1"/>
    </source>
</evidence>
<protein>
    <submittedName>
        <fullName evidence="13">Unannotated protein</fullName>
    </submittedName>
</protein>
<dbReference type="InterPro" id="IPR004570">
    <property type="entry name" value="Phosphatidylglycerol_P_synth"/>
</dbReference>
<dbReference type="AlphaFoldDB" id="A0A6J6NTX7"/>
<evidence type="ECO:0000256" key="9">
    <source>
        <dbReference type="ARBA" id="ARBA00023209"/>
    </source>
</evidence>
<evidence type="ECO:0000256" key="7">
    <source>
        <dbReference type="ARBA" id="ARBA00023098"/>
    </source>
</evidence>
<sequence>MNEETPKVGIANIANWLTLIRILLVPVMLWALFAHDGTNSWWRAFAWFIFALAAFTDRLDGELARKRGIGTDLGALLDPIADKALIGAGLIGLSILGDVWWWVTILIMVREIGITLLRFTVISKKVIPASRGGKAKTLTQGFAIGFYIFPMPHWFDPLNALLMGVAIVLTLVTGFQYLKEIARLRAS</sequence>
<dbReference type="InterPro" id="IPR043130">
    <property type="entry name" value="CDP-OH_PTrfase_TM_dom"/>
</dbReference>
<dbReference type="GO" id="GO:0016020">
    <property type="term" value="C:membrane"/>
    <property type="evidence" value="ECO:0007669"/>
    <property type="project" value="UniProtKB-SubCell"/>
</dbReference>
<evidence type="ECO:0000256" key="11">
    <source>
        <dbReference type="SAM" id="Phobius"/>
    </source>
</evidence>
<keyword evidence="4" id="KW-0808">Transferase</keyword>
<keyword evidence="3" id="KW-0444">Lipid biosynthesis</keyword>
<dbReference type="PANTHER" id="PTHR14269:SF52">
    <property type="entry name" value="PHOSPHATIDYLGLYCEROPHOSPHATE SYNTHASE-RELATED"/>
    <property type="match status" value="1"/>
</dbReference>
<dbReference type="PROSITE" id="PS00379">
    <property type="entry name" value="CDP_ALCOHOL_P_TRANSF"/>
    <property type="match status" value="1"/>
</dbReference>
<feature type="transmembrane region" description="Helical" evidence="11">
    <location>
        <begin position="13"/>
        <end position="33"/>
    </location>
</feature>
<dbReference type="EMBL" id="CAFBRC010000003">
    <property type="protein sequence ID" value="CAB5071058.1"/>
    <property type="molecule type" value="Genomic_DNA"/>
</dbReference>
<dbReference type="NCBIfam" id="TIGR00560">
    <property type="entry name" value="pgsA"/>
    <property type="match status" value="1"/>
</dbReference>
<organism evidence="13">
    <name type="scientific">freshwater metagenome</name>
    <dbReference type="NCBI Taxonomy" id="449393"/>
    <lineage>
        <taxon>unclassified sequences</taxon>
        <taxon>metagenomes</taxon>
        <taxon>ecological metagenomes</taxon>
    </lineage>
</organism>
<dbReference type="InterPro" id="IPR000462">
    <property type="entry name" value="CDP-OH_P_trans"/>
</dbReference>
<evidence type="ECO:0000256" key="1">
    <source>
        <dbReference type="ARBA" id="ARBA00004141"/>
    </source>
</evidence>
<keyword evidence="7" id="KW-0443">Lipid metabolism</keyword>
<dbReference type="PANTHER" id="PTHR14269">
    <property type="entry name" value="CDP-DIACYLGLYCEROL--GLYCEROL-3-PHOSPHATE 3-PHOSPHATIDYLTRANSFERASE-RELATED"/>
    <property type="match status" value="1"/>
</dbReference>
<evidence type="ECO:0000256" key="10">
    <source>
        <dbReference type="ARBA" id="ARBA00023264"/>
    </source>
</evidence>
<name>A0A6J6NTX7_9ZZZZ</name>
<keyword evidence="8 11" id="KW-0472">Membrane</keyword>
<evidence type="ECO:0000256" key="4">
    <source>
        <dbReference type="ARBA" id="ARBA00022679"/>
    </source>
</evidence>